<organism evidence="1 2">
    <name type="scientific">Capsicum annuum</name>
    <name type="common">Capsicum pepper</name>
    <dbReference type="NCBI Taxonomy" id="4072"/>
    <lineage>
        <taxon>Eukaryota</taxon>
        <taxon>Viridiplantae</taxon>
        <taxon>Streptophyta</taxon>
        <taxon>Embryophyta</taxon>
        <taxon>Tracheophyta</taxon>
        <taxon>Spermatophyta</taxon>
        <taxon>Magnoliopsida</taxon>
        <taxon>eudicotyledons</taxon>
        <taxon>Gunneridae</taxon>
        <taxon>Pentapetalae</taxon>
        <taxon>asterids</taxon>
        <taxon>lamiids</taxon>
        <taxon>Solanales</taxon>
        <taxon>Solanaceae</taxon>
        <taxon>Solanoideae</taxon>
        <taxon>Capsiceae</taxon>
        <taxon>Capsicum</taxon>
    </lineage>
</organism>
<accession>A0A2G2YQ82</accession>
<comment type="caution">
    <text evidence="1">The sequence shown here is derived from an EMBL/GenBank/DDBJ whole genome shotgun (WGS) entry which is preliminary data.</text>
</comment>
<dbReference type="Gramene" id="PHT71908">
    <property type="protein sequence ID" value="PHT71908"/>
    <property type="gene ID" value="T459_22693"/>
</dbReference>
<reference evidence="1 2" key="2">
    <citation type="journal article" date="2017" name="Genome Biol.">
        <title>New reference genome sequences of hot pepper reveal the massive evolution of plant disease-resistance genes by retroduplication.</title>
        <authorList>
            <person name="Kim S."/>
            <person name="Park J."/>
            <person name="Yeom S.I."/>
            <person name="Kim Y.M."/>
            <person name="Seo E."/>
            <person name="Kim K.T."/>
            <person name="Kim M.S."/>
            <person name="Lee J.M."/>
            <person name="Cheong K."/>
            <person name="Shin H.S."/>
            <person name="Kim S.B."/>
            <person name="Han K."/>
            <person name="Lee J."/>
            <person name="Park M."/>
            <person name="Lee H.A."/>
            <person name="Lee H.Y."/>
            <person name="Lee Y."/>
            <person name="Oh S."/>
            <person name="Lee J.H."/>
            <person name="Choi E."/>
            <person name="Choi E."/>
            <person name="Lee S.E."/>
            <person name="Jeon J."/>
            <person name="Kim H."/>
            <person name="Choi G."/>
            <person name="Song H."/>
            <person name="Lee J."/>
            <person name="Lee S.C."/>
            <person name="Kwon J.K."/>
            <person name="Lee H.Y."/>
            <person name="Koo N."/>
            <person name="Hong Y."/>
            <person name="Kim R.W."/>
            <person name="Kang W.H."/>
            <person name="Huh J.H."/>
            <person name="Kang B.C."/>
            <person name="Yang T.J."/>
            <person name="Lee Y.H."/>
            <person name="Bennetzen J.L."/>
            <person name="Choi D."/>
        </authorList>
    </citation>
    <scope>NUCLEOTIDE SEQUENCE [LARGE SCALE GENOMIC DNA]</scope>
    <source>
        <strain evidence="2">cv. CM334</strain>
    </source>
</reference>
<keyword evidence="2" id="KW-1185">Reference proteome</keyword>
<dbReference type="GO" id="GO:0009739">
    <property type="term" value="P:response to gibberellin"/>
    <property type="evidence" value="ECO:0000318"/>
    <property type="project" value="GO_Central"/>
</dbReference>
<dbReference type="EMBL" id="AYRZ02000009">
    <property type="protein sequence ID" value="PHT71908.1"/>
    <property type="molecule type" value="Genomic_DNA"/>
</dbReference>
<dbReference type="AlphaFoldDB" id="A0A2G2YQ82"/>
<reference evidence="1 2" key="1">
    <citation type="journal article" date="2014" name="Nat. Genet.">
        <title>Genome sequence of the hot pepper provides insights into the evolution of pungency in Capsicum species.</title>
        <authorList>
            <person name="Kim S."/>
            <person name="Park M."/>
            <person name="Yeom S.I."/>
            <person name="Kim Y.M."/>
            <person name="Lee J.M."/>
            <person name="Lee H.A."/>
            <person name="Seo E."/>
            <person name="Choi J."/>
            <person name="Cheong K."/>
            <person name="Kim K.T."/>
            <person name="Jung K."/>
            <person name="Lee G.W."/>
            <person name="Oh S.K."/>
            <person name="Bae C."/>
            <person name="Kim S.B."/>
            <person name="Lee H.Y."/>
            <person name="Kim S.Y."/>
            <person name="Kim M.S."/>
            <person name="Kang B.C."/>
            <person name="Jo Y.D."/>
            <person name="Yang H.B."/>
            <person name="Jeong H.J."/>
            <person name="Kang W.H."/>
            <person name="Kwon J.K."/>
            <person name="Shin C."/>
            <person name="Lim J.Y."/>
            <person name="Park J.H."/>
            <person name="Huh J.H."/>
            <person name="Kim J.S."/>
            <person name="Kim B.D."/>
            <person name="Cohen O."/>
            <person name="Paran I."/>
            <person name="Suh M.C."/>
            <person name="Lee S.B."/>
            <person name="Kim Y.K."/>
            <person name="Shin Y."/>
            <person name="Noh S.J."/>
            <person name="Park J."/>
            <person name="Seo Y.S."/>
            <person name="Kwon S.Y."/>
            <person name="Kim H.A."/>
            <person name="Park J.M."/>
            <person name="Kim H.J."/>
            <person name="Choi S.B."/>
            <person name="Bosland P.W."/>
            <person name="Reeves G."/>
            <person name="Jo S.H."/>
            <person name="Lee B.W."/>
            <person name="Cho H.T."/>
            <person name="Choi H.S."/>
            <person name="Lee M.S."/>
            <person name="Yu Y."/>
            <person name="Do Choi Y."/>
            <person name="Park B.S."/>
            <person name="van Deynze A."/>
            <person name="Ashrafi H."/>
            <person name="Hill T."/>
            <person name="Kim W.T."/>
            <person name="Pai H.S."/>
            <person name="Ahn H.K."/>
            <person name="Yeam I."/>
            <person name="Giovannoni J.J."/>
            <person name="Rose J.K."/>
            <person name="Sorensen I."/>
            <person name="Lee S.J."/>
            <person name="Kim R.W."/>
            <person name="Choi I.Y."/>
            <person name="Choi B.S."/>
            <person name="Lim J.S."/>
            <person name="Lee Y.H."/>
            <person name="Choi D."/>
        </authorList>
    </citation>
    <scope>NUCLEOTIDE SEQUENCE [LARGE SCALE GENOMIC DNA]</scope>
    <source>
        <strain evidence="2">cv. CM334</strain>
    </source>
</reference>
<sequence length="257" mass="27698">MLPQESTNAEQIIAVAGGQSSSHDAAFVNGMDSLYPDVNGEFIFGTDNIIIEEVDTNETGFLVDAGRPLFASELAITRIGSDLEALLTEHRDEDNDINSIFDVGKAPTSHAVWFKLLIVVSSHSQKYFKHLEVVPKEKGRESILDIISTDVEAAGSSQVVLSTKNESKLPQESINAEQTITIAEGESAGHEVAGGDSSGHNPNVNDEYIFNSSFGTDDMFMGQDNVIEAVFCVDSATSLLPSEQPCPTTCSGRSIYY</sequence>
<dbReference type="Proteomes" id="UP000222542">
    <property type="component" value="Unassembled WGS sequence"/>
</dbReference>
<proteinExistence type="predicted"/>
<protein>
    <submittedName>
        <fullName evidence="1">Uncharacterized protein</fullName>
    </submittedName>
</protein>
<gene>
    <name evidence="1" type="ORF">T459_22693</name>
</gene>
<evidence type="ECO:0000313" key="2">
    <source>
        <dbReference type="Proteomes" id="UP000222542"/>
    </source>
</evidence>
<dbReference type="GO" id="GO:0009751">
    <property type="term" value="P:response to salicylic acid"/>
    <property type="evidence" value="ECO:0000318"/>
    <property type="project" value="GO_Central"/>
</dbReference>
<name>A0A2G2YQ82_CAPAN</name>
<evidence type="ECO:0000313" key="1">
    <source>
        <dbReference type="EMBL" id="PHT71908.1"/>
    </source>
</evidence>